<accession>A0AA35WD71</accession>
<name>A0AA35WD71_GEOBA</name>
<proteinExistence type="predicted"/>
<feature type="non-terminal residue" evidence="1">
    <location>
        <position position="53"/>
    </location>
</feature>
<organism evidence="1 2">
    <name type="scientific">Geodia barretti</name>
    <name type="common">Barrett's horny sponge</name>
    <dbReference type="NCBI Taxonomy" id="519541"/>
    <lineage>
        <taxon>Eukaryota</taxon>
        <taxon>Metazoa</taxon>
        <taxon>Porifera</taxon>
        <taxon>Demospongiae</taxon>
        <taxon>Heteroscleromorpha</taxon>
        <taxon>Tetractinellida</taxon>
        <taxon>Astrophorina</taxon>
        <taxon>Geodiidae</taxon>
        <taxon>Geodia</taxon>
    </lineage>
</organism>
<evidence type="ECO:0000313" key="1">
    <source>
        <dbReference type="EMBL" id="CAI8012911.1"/>
    </source>
</evidence>
<gene>
    <name evidence="1" type="ORF">GBAR_LOCUS8229</name>
</gene>
<evidence type="ECO:0000313" key="2">
    <source>
        <dbReference type="Proteomes" id="UP001174909"/>
    </source>
</evidence>
<comment type="caution">
    <text evidence="1">The sequence shown here is derived from an EMBL/GenBank/DDBJ whole genome shotgun (WGS) entry which is preliminary data.</text>
</comment>
<protein>
    <submittedName>
        <fullName evidence="1">Uncharacterized protein</fullName>
    </submittedName>
</protein>
<keyword evidence="2" id="KW-1185">Reference proteome</keyword>
<dbReference type="Proteomes" id="UP001174909">
    <property type="component" value="Unassembled WGS sequence"/>
</dbReference>
<reference evidence="1" key="1">
    <citation type="submission" date="2023-03" db="EMBL/GenBank/DDBJ databases">
        <authorList>
            <person name="Steffen K."/>
            <person name="Cardenas P."/>
        </authorList>
    </citation>
    <scope>NUCLEOTIDE SEQUENCE</scope>
</reference>
<dbReference type="EMBL" id="CASHTH010001223">
    <property type="protein sequence ID" value="CAI8012911.1"/>
    <property type="molecule type" value="Genomic_DNA"/>
</dbReference>
<sequence>MSVYKHPKERWTEVYIQVKRTQLQDYWCQRQPHHHWLSRHYSQPHLHQTNRVG</sequence>
<dbReference type="AlphaFoldDB" id="A0AA35WD71"/>